<dbReference type="EMBL" id="CWQJ01000003">
    <property type="protein sequence ID" value="CSB69501.1"/>
    <property type="molecule type" value="Genomic_DNA"/>
</dbReference>
<organism evidence="1 2">
    <name type="scientific">Vibrio cholerae</name>
    <dbReference type="NCBI Taxonomy" id="666"/>
    <lineage>
        <taxon>Bacteria</taxon>
        <taxon>Pseudomonadati</taxon>
        <taxon>Pseudomonadota</taxon>
        <taxon>Gammaproteobacteria</taxon>
        <taxon>Vibrionales</taxon>
        <taxon>Vibrionaceae</taxon>
        <taxon>Vibrio</taxon>
    </lineage>
</organism>
<protein>
    <submittedName>
        <fullName evidence="1">Uncharacterized protein</fullName>
    </submittedName>
</protein>
<dbReference type="AlphaFoldDB" id="A0A655VKL1"/>
<accession>A0A655VKL1</accession>
<evidence type="ECO:0000313" key="2">
    <source>
        <dbReference type="Proteomes" id="UP000046067"/>
    </source>
</evidence>
<reference evidence="1 2" key="1">
    <citation type="submission" date="2015-07" db="EMBL/GenBank/DDBJ databases">
        <authorList>
            <consortium name="Pathogen Informatics"/>
        </authorList>
    </citation>
    <scope>NUCLEOTIDE SEQUENCE [LARGE SCALE GENOMIC DNA]</scope>
    <source>
        <strain evidence="1 2">A325</strain>
    </source>
</reference>
<name>A0A655VKL1_VIBCL</name>
<gene>
    <name evidence="1" type="ORF">ERS013201_00699</name>
</gene>
<proteinExistence type="predicted"/>
<sequence>MAAAKLGILFKQTFLDIETKVVRIIVEFTCFAQWELVHLTVFEQHVIQGFATVLRCFCQQLFRPHFFDFEAF</sequence>
<evidence type="ECO:0000313" key="1">
    <source>
        <dbReference type="EMBL" id="CSB69501.1"/>
    </source>
</evidence>
<dbReference type="Proteomes" id="UP000046067">
    <property type="component" value="Unassembled WGS sequence"/>
</dbReference>